<proteinExistence type="predicted"/>
<gene>
    <name evidence="1" type="ORF">TNIN_124101</name>
</gene>
<dbReference type="AlphaFoldDB" id="A0A8X6YYP1"/>
<keyword evidence="2" id="KW-1185">Reference proteome</keyword>
<sequence>MASAPFNVVVKGASADSQTPKTLSILLADYDTELPTDQAMIIDYAAQIGIIVPSGSSGPQVCPCYFLQLCIADIRKYIIMPTGGPHLKLHRTLNGVGFEMQELIQR</sequence>
<reference evidence="1" key="1">
    <citation type="submission" date="2020-08" db="EMBL/GenBank/DDBJ databases">
        <title>Multicomponent nature underlies the extraordinary mechanical properties of spider dragline silk.</title>
        <authorList>
            <person name="Kono N."/>
            <person name="Nakamura H."/>
            <person name="Mori M."/>
            <person name="Yoshida Y."/>
            <person name="Ohtoshi R."/>
            <person name="Malay A.D."/>
            <person name="Moran D.A.P."/>
            <person name="Tomita M."/>
            <person name="Numata K."/>
            <person name="Arakawa K."/>
        </authorList>
    </citation>
    <scope>NUCLEOTIDE SEQUENCE</scope>
</reference>
<dbReference type="Proteomes" id="UP000886998">
    <property type="component" value="Unassembled WGS sequence"/>
</dbReference>
<accession>A0A8X6YYP1</accession>
<name>A0A8X6YYP1_9ARAC</name>
<dbReference type="EMBL" id="BMAV01023100">
    <property type="protein sequence ID" value="GFY78614.1"/>
    <property type="molecule type" value="Genomic_DNA"/>
</dbReference>
<evidence type="ECO:0000313" key="1">
    <source>
        <dbReference type="EMBL" id="GFY78614.1"/>
    </source>
</evidence>
<evidence type="ECO:0000313" key="2">
    <source>
        <dbReference type="Proteomes" id="UP000886998"/>
    </source>
</evidence>
<organism evidence="1 2">
    <name type="scientific">Trichonephila inaurata madagascariensis</name>
    <dbReference type="NCBI Taxonomy" id="2747483"/>
    <lineage>
        <taxon>Eukaryota</taxon>
        <taxon>Metazoa</taxon>
        <taxon>Ecdysozoa</taxon>
        <taxon>Arthropoda</taxon>
        <taxon>Chelicerata</taxon>
        <taxon>Arachnida</taxon>
        <taxon>Araneae</taxon>
        <taxon>Araneomorphae</taxon>
        <taxon>Entelegynae</taxon>
        <taxon>Araneoidea</taxon>
        <taxon>Nephilidae</taxon>
        <taxon>Trichonephila</taxon>
        <taxon>Trichonephila inaurata</taxon>
    </lineage>
</organism>
<comment type="caution">
    <text evidence="1">The sequence shown here is derived from an EMBL/GenBank/DDBJ whole genome shotgun (WGS) entry which is preliminary data.</text>
</comment>
<protein>
    <submittedName>
        <fullName evidence="1">Uncharacterized protein</fullName>
    </submittedName>
</protein>